<name>A0ACB7J4J5_PLECO</name>
<proteinExistence type="predicted"/>
<comment type="caution">
    <text evidence="1">The sequence shown here is derived from an EMBL/GenBank/DDBJ whole genome shotgun (WGS) entry which is preliminary data.</text>
</comment>
<sequence>MQPSKSLPLLPTERAEEGAEHTRRCTKEGGSCAKAHASLDHGSRRSSSVKNTHRSPDGGPSKARVVEDPAMSPTRKSSSSKTVFRRLTTKLRLPLSSALPKPPPHTSSYAAQGGREAALRARGLLPPLQPNPDLSTQEQEQDLRYSVVVPLQDVDSDIDITAAKKIKQEWEARNQALSNPEEEAMLVRTRLQSFKFGGSAVSLGVPEEVVISVTNDADHLSDQLAPPTPPEAPAIEVSTCNADDGPPTTPTPPNTRSRLGRPPALDLSQARRRSLSKPRPSPTGPLPPLPADAEVVYSPRCIPLPASQPTTPNTPSSAINRSLPPPASSPPAQPTLSKDNAATPLSPRSYPTSQSPKLKPDEMHSNLETHSQGDTTSSIDSSMASSHQHAFKVKAIEHGIPAILESLVEEKMNSAKLQPAFEIEDRVEQQHASPADVLVIPQRSKDTRRKSFGLFRRDNSDAVSVKSAASSQSKKNGVFNLRRSIFGPLSRKSVDKQRLGNAFDASHLPPSPTLPLSFTDQAKSTNVSTLPHSQSSPALAKARALPLSNKRGTAMPSPPQSPRQAVSPKIHSRGSIQIETHGIEDEESRRLCELAFIN</sequence>
<dbReference type="Proteomes" id="UP000824881">
    <property type="component" value="Unassembled WGS sequence"/>
</dbReference>
<evidence type="ECO:0000313" key="1">
    <source>
        <dbReference type="EMBL" id="KAG9224881.1"/>
    </source>
</evidence>
<evidence type="ECO:0000313" key="2">
    <source>
        <dbReference type="Proteomes" id="UP000824881"/>
    </source>
</evidence>
<keyword evidence="2" id="KW-1185">Reference proteome</keyword>
<reference evidence="1 2" key="1">
    <citation type="journal article" date="2021" name="Appl. Environ. Microbiol.">
        <title>Genetic linkage and physical mapping for an oyster mushroom Pleurotus cornucopiae and QTL analysis for the trait cap color.</title>
        <authorList>
            <person name="Zhang Y."/>
            <person name="Gao W."/>
            <person name="Sonnenberg A."/>
            <person name="Chen Q."/>
            <person name="Zhang J."/>
            <person name="Huang C."/>
        </authorList>
    </citation>
    <scope>NUCLEOTIDE SEQUENCE [LARGE SCALE GENOMIC DNA]</scope>
    <source>
        <strain evidence="1">CCMSSC00406</strain>
    </source>
</reference>
<dbReference type="EMBL" id="WQMT02000003">
    <property type="protein sequence ID" value="KAG9224881.1"/>
    <property type="molecule type" value="Genomic_DNA"/>
</dbReference>
<accession>A0ACB7J4J5</accession>
<gene>
    <name evidence="1" type="ORF">CCMSSC00406_0001968</name>
</gene>
<protein>
    <submittedName>
        <fullName evidence="1">Uncharacterized protein</fullName>
    </submittedName>
</protein>
<organism evidence="1 2">
    <name type="scientific">Pleurotus cornucopiae</name>
    <name type="common">Cornucopia mushroom</name>
    <dbReference type="NCBI Taxonomy" id="5321"/>
    <lineage>
        <taxon>Eukaryota</taxon>
        <taxon>Fungi</taxon>
        <taxon>Dikarya</taxon>
        <taxon>Basidiomycota</taxon>
        <taxon>Agaricomycotina</taxon>
        <taxon>Agaricomycetes</taxon>
        <taxon>Agaricomycetidae</taxon>
        <taxon>Agaricales</taxon>
        <taxon>Pleurotineae</taxon>
        <taxon>Pleurotaceae</taxon>
        <taxon>Pleurotus</taxon>
    </lineage>
</organism>